<dbReference type="SUPFAM" id="SSF55550">
    <property type="entry name" value="SH2 domain"/>
    <property type="match status" value="1"/>
</dbReference>
<dbReference type="Ensembl" id="ENSATET00000013894.3">
    <property type="protein sequence ID" value="ENSATEP00000013676.1"/>
    <property type="gene ID" value="ENSATEG00000009557.3"/>
</dbReference>
<dbReference type="OrthoDB" id="5914531at2759"/>
<dbReference type="SMART" id="SM00252">
    <property type="entry name" value="SH2"/>
    <property type="match status" value="1"/>
</dbReference>
<evidence type="ECO:0000256" key="1">
    <source>
        <dbReference type="ARBA" id="ARBA00022553"/>
    </source>
</evidence>
<dbReference type="PANTHER" id="PTHR15127">
    <property type="entry name" value="HEAVYWEIGHT, ISOFORM A"/>
    <property type="match status" value="1"/>
</dbReference>
<evidence type="ECO:0000256" key="2">
    <source>
        <dbReference type="ARBA" id="ARBA00022999"/>
    </source>
</evidence>
<evidence type="ECO:0000313" key="7">
    <source>
        <dbReference type="Ensembl" id="ENSATEP00000013676.1"/>
    </source>
</evidence>
<feature type="region of interest" description="Disordered" evidence="5">
    <location>
        <begin position="291"/>
        <end position="363"/>
    </location>
</feature>
<keyword evidence="8" id="KW-1185">Reference proteome</keyword>
<feature type="region of interest" description="Disordered" evidence="5">
    <location>
        <begin position="16"/>
        <end position="128"/>
    </location>
</feature>
<keyword evidence="1" id="KW-0597">Phosphoprotein</keyword>
<dbReference type="OMA" id="WFKEFPM"/>
<name>A0A3Q1JF21_ANATE</name>
<dbReference type="AlphaFoldDB" id="A0A3Q1JF21"/>
<keyword evidence="2 4" id="KW-0727">SH2 domain</keyword>
<feature type="domain" description="SH2" evidence="6">
    <location>
        <begin position="375"/>
        <end position="470"/>
    </location>
</feature>
<dbReference type="STRING" id="64144.ENSATEP00000013676"/>
<reference evidence="7" key="3">
    <citation type="submission" date="2025-09" db="UniProtKB">
        <authorList>
            <consortium name="Ensembl"/>
        </authorList>
    </citation>
    <scope>IDENTIFICATION</scope>
</reference>
<feature type="compositionally biased region" description="Basic and acidic residues" evidence="5">
    <location>
        <begin position="256"/>
        <end position="272"/>
    </location>
</feature>
<dbReference type="FunCoup" id="A0A3Q1JF21">
    <property type="interactions" value="241"/>
</dbReference>
<feature type="compositionally biased region" description="Low complexity" evidence="5">
    <location>
        <begin position="340"/>
        <end position="357"/>
    </location>
</feature>
<dbReference type="Gene3D" id="3.30.505.10">
    <property type="entry name" value="SH2 domain"/>
    <property type="match status" value="1"/>
</dbReference>
<dbReference type="Proteomes" id="UP000265040">
    <property type="component" value="Chromosome 11"/>
</dbReference>
<dbReference type="PROSITE" id="PS50001">
    <property type="entry name" value="SH2"/>
    <property type="match status" value="1"/>
</dbReference>
<dbReference type="PANTHER" id="PTHR15127:SF29">
    <property type="entry name" value="SH2 DOMAIN-CONTAINING ADAPTER PROTEIN E"/>
    <property type="match status" value="1"/>
</dbReference>
<feature type="region of interest" description="Disordered" evidence="5">
    <location>
        <begin position="251"/>
        <end position="272"/>
    </location>
</feature>
<dbReference type="InParanoid" id="A0A3Q1JF21"/>
<evidence type="ECO:0000256" key="5">
    <source>
        <dbReference type="SAM" id="MobiDB-lite"/>
    </source>
</evidence>
<dbReference type="GO" id="GO:0001784">
    <property type="term" value="F:phosphotyrosine residue binding"/>
    <property type="evidence" value="ECO:0007669"/>
    <property type="project" value="TreeGrafter"/>
</dbReference>
<reference evidence="7" key="2">
    <citation type="submission" date="2025-08" db="UniProtKB">
        <authorList>
            <consortium name="Ensembl"/>
        </authorList>
    </citation>
    <scope>IDENTIFICATION</scope>
</reference>
<dbReference type="Pfam" id="PF00017">
    <property type="entry name" value="SH2"/>
    <property type="match status" value="1"/>
</dbReference>
<protein>
    <recommendedName>
        <fullName evidence="3">SH2 domain-containing adapter protein E</fullName>
    </recommendedName>
</protein>
<dbReference type="FunFam" id="3.30.505.10:FF:000067">
    <property type="entry name" value="Src homology 2 domain-containing E"/>
    <property type="match status" value="1"/>
</dbReference>
<evidence type="ECO:0000256" key="3">
    <source>
        <dbReference type="ARBA" id="ARBA00074793"/>
    </source>
</evidence>
<reference evidence="7" key="1">
    <citation type="submission" date="2021-04" db="EMBL/GenBank/DDBJ databases">
        <authorList>
            <consortium name="Wellcome Sanger Institute Data Sharing"/>
        </authorList>
    </citation>
    <scope>NUCLEOTIDE SEQUENCE [LARGE SCALE GENOMIC DNA]</scope>
</reference>
<evidence type="ECO:0000313" key="8">
    <source>
        <dbReference type="Proteomes" id="UP000265040"/>
    </source>
</evidence>
<feature type="compositionally biased region" description="Polar residues" evidence="5">
    <location>
        <begin position="321"/>
        <end position="338"/>
    </location>
</feature>
<evidence type="ECO:0000256" key="4">
    <source>
        <dbReference type="PROSITE-ProRule" id="PRU00191"/>
    </source>
</evidence>
<dbReference type="PRINTS" id="PR00401">
    <property type="entry name" value="SH2DOMAIN"/>
</dbReference>
<dbReference type="GeneTree" id="ENSGT00940000159107"/>
<dbReference type="InterPro" id="IPR051846">
    <property type="entry name" value="SH2_domain_adapters"/>
</dbReference>
<feature type="region of interest" description="Disordered" evidence="5">
    <location>
        <begin position="142"/>
        <end position="165"/>
    </location>
</feature>
<dbReference type="InterPro" id="IPR036860">
    <property type="entry name" value="SH2_dom_sf"/>
</dbReference>
<dbReference type="InterPro" id="IPR000980">
    <property type="entry name" value="SH2"/>
</dbReference>
<organism evidence="7 8">
    <name type="scientific">Anabas testudineus</name>
    <name type="common">Climbing perch</name>
    <name type="synonym">Anthias testudineus</name>
    <dbReference type="NCBI Taxonomy" id="64144"/>
    <lineage>
        <taxon>Eukaryota</taxon>
        <taxon>Metazoa</taxon>
        <taxon>Chordata</taxon>
        <taxon>Craniata</taxon>
        <taxon>Vertebrata</taxon>
        <taxon>Euteleostomi</taxon>
        <taxon>Actinopterygii</taxon>
        <taxon>Neopterygii</taxon>
        <taxon>Teleostei</taxon>
        <taxon>Neoteleostei</taxon>
        <taxon>Acanthomorphata</taxon>
        <taxon>Anabantaria</taxon>
        <taxon>Anabantiformes</taxon>
        <taxon>Anabantoidei</taxon>
        <taxon>Anabantidae</taxon>
        <taxon>Anabas</taxon>
    </lineage>
</organism>
<feature type="compositionally biased region" description="Basic and acidic residues" evidence="5">
    <location>
        <begin position="296"/>
        <end position="306"/>
    </location>
</feature>
<evidence type="ECO:0000259" key="6">
    <source>
        <dbReference type="PROSITE" id="PS50001"/>
    </source>
</evidence>
<feature type="compositionally biased region" description="Polar residues" evidence="5">
    <location>
        <begin position="144"/>
        <end position="156"/>
    </location>
</feature>
<gene>
    <name evidence="7" type="primary">SHE</name>
</gene>
<proteinExistence type="predicted"/>
<sequence>MAKWFKEFPINLKNGADRIRSVSESGSQPRGSKAGLVASIGTKTTGPKTGHRKGSSADSTGGVGGGVGSLLSGRNRKNSAIELSRNGVSSSKDGKVWDTLLPGKSRKNSKAEPVFEEQPRPLKSSPSSSAYISRLIRVDKQDKSPNFNSGTISNQVVPEPEKPAPSKTETVMILEDYADPFDAQKTREQREAERVGENDGYMEPYDAQQMITEIRHRGSKDLLKVCVLMEGSDGSVEEGQPALLQIYDIPYEGSDDGDKGAVTRPELDTRPSTEYELPWEWKKEHIVKTLSAQFDGPERPVKDETPHPTLTRQPQHPPTQPVSQHQHLRQKSWTQKILRSSPPTLSPSSNTSSGNSPDNETCCVDPSLPLEKQSWYHGCVTRQEAEFQLQSCKEASFLVRNSESDNSKYSIALKTSQGCVHIIVAQTKENGYTLDQSSCVFPSIPEVVHHYCTQRLPFNGAEHMTLLHPVPRVH</sequence>
<accession>A0A3Q1JF21</accession>